<dbReference type="Gene3D" id="1.10.10.60">
    <property type="entry name" value="Homeodomain-like"/>
    <property type="match status" value="1"/>
</dbReference>
<dbReference type="InterPro" id="IPR018060">
    <property type="entry name" value="HTH_AraC"/>
</dbReference>
<accession>A0A1I4U571</accession>
<dbReference type="Pfam" id="PF12833">
    <property type="entry name" value="HTH_18"/>
    <property type="match status" value="1"/>
</dbReference>
<dbReference type="InterPro" id="IPR009057">
    <property type="entry name" value="Homeodomain-like_sf"/>
</dbReference>
<reference evidence="6" key="1">
    <citation type="submission" date="2016-10" db="EMBL/GenBank/DDBJ databases">
        <authorList>
            <person name="Varghese N."/>
            <person name="Submissions S."/>
        </authorList>
    </citation>
    <scope>NUCLEOTIDE SEQUENCE [LARGE SCALE GENOMIC DNA]</scope>
    <source>
        <strain evidence="6">XJ109</strain>
    </source>
</reference>
<dbReference type="OrthoDB" id="2611870at2"/>
<evidence type="ECO:0000313" key="5">
    <source>
        <dbReference type="EMBL" id="SFM84178.1"/>
    </source>
</evidence>
<evidence type="ECO:0000256" key="1">
    <source>
        <dbReference type="ARBA" id="ARBA00023015"/>
    </source>
</evidence>
<keyword evidence="1" id="KW-0805">Transcription regulation</keyword>
<evidence type="ECO:0000313" key="6">
    <source>
        <dbReference type="Proteomes" id="UP000199149"/>
    </source>
</evidence>
<gene>
    <name evidence="5" type="ORF">SAMN05421738_10384</name>
</gene>
<dbReference type="AlphaFoldDB" id="A0A1I4U571"/>
<dbReference type="STRING" id="684065.SAMN05421738_10384"/>
<keyword evidence="3" id="KW-0804">Transcription</keyword>
<feature type="domain" description="HTH araC/xylS-type" evidence="4">
    <location>
        <begin position="186"/>
        <end position="284"/>
    </location>
</feature>
<dbReference type="PANTHER" id="PTHR43280:SF32">
    <property type="entry name" value="TRANSCRIPTIONAL REGULATORY PROTEIN"/>
    <property type="match status" value="1"/>
</dbReference>
<name>A0A1I4U571_9FLAO</name>
<dbReference type="Proteomes" id="UP000199149">
    <property type="component" value="Unassembled WGS sequence"/>
</dbReference>
<keyword evidence="2 5" id="KW-0238">DNA-binding</keyword>
<dbReference type="SUPFAM" id="SSF46689">
    <property type="entry name" value="Homeodomain-like"/>
    <property type="match status" value="1"/>
</dbReference>
<sequence length="287" mass="33646">MIFNDGDVYERMNIDAGLAVFELGNYFENEEWLRHFSKNDNYGIIWSGTKKMNHIINGKEILIPKNNFLFVAPNVKQQFIKQTSKSDAYYIVFKHEFYSKSIAENLKLENSILFSTDQINVVENNICSAPIFESNYIKYFFRNFDTDLDAKLAHNLLERIILDGQMQTFDSNQQLINDDYDVEIATKFKKLLQQNVNDYKQVSFYIDRLFVTKRRLDKATLIIFKKSAKEMIIDELMKNAKIMLANSKMSIKDIALELNFLQETNFTAFFKKNTGLSPSKFRQNTPN</sequence>
<dbReference type="EMBL" id="FOUZ01000003">
    <property type="protein sequence ID" value="SFM84178.1"/>
    <property type="molecule type" value="Genomic_DNA"/>
</dbReference>
<dbReference type="SMART" id="SM00342">
    <property type="entry name" value="HTH_ARAC"/>
    <property type="match status" value="1"/>
</dbReference>
<evidence type="ECO:0000256" key="3">
    <source>
        <dbReference type="ARBA" id="ARBA00023163"/>
    </source>
</evidence>
<proteinExistence type="predicted"/>
<evidence type="ECO:0000256" key="2">
    <source>
        <dbReference type="ARBA" id="ARBA00023125"/>
    </source>
</evidence>
<organism evidence="5 6">
    <name type="scientific">Algoriella xinjiangensis</name>
    <dbReference type="NCBI Taxonomy" id="684065"/>
    <lineage>
        <taxon>Bacteria</taxon>
        <taxon>Pseudomonadati</taxon>
        <taxon>Bacteroidota</taxon>
        <taxon>Flavobacteriia</taxon>
        <taxon>Flavobacteriales</taxon>
        <taxon>Weeksellaceae</taxon>
        <taxon>Algoriella</taxon>
    </lineage>
</organism>
<dbReference type="GO" id="GO:0043565">
    <property type="term" value="F:sequence-specific DNA binding"/>
    <property type="evidence" value="ECO:0007669"/>
    <property type="project" value="InterPro"/>
</dbReference>
<dbReference type="RefSeq" id="WP_092906632.1">
    <property type="nucleotide sequence ID" value="NZ_FOUZ01000003.1"/>
</dbReference>
<keyword evidence="6" id="KW-1185">Reference proteome</keyword>
<dbReference type="PROSITE" id="PS01124">
    <property type="entry name" value="HTH_ARAC_FAMILY_2"/>
    <property type="match status" value="1"/>
</dbReference>
<dbReference type="PANTHER" id="PTHR43280">
    <property type="entry name" value="ARAC-FAMILY TRANSCRIPTIONAL REGULATOR"/>
    <property type="match status" value="1"/>
</dbReference>
<protein>
    <submittedName>
        <fullName evidence="5">AraC-type DNA-binding protein</fullName>
    </submittedName>
</protein>
<dbReference type="GO" id="GO:0003700">
    <property type="term" value="F:DNA-binding transcription factor activity"/>
    <property type="evidence" value="ECO:0007669"/>
    <property type="project" value="InterPro"/>
</dbReference>
<evidence type="ECO:0000259" key="4">
    <source>
        <dbReference type="PROSITE" id="PS01124"/>
    </source>
</evidence>